<evidence type="ECO:0000313" key="3">
    <source>
        <dbReference type="Proteomes" id="UP000254626"/>
    </source>
</evidence>
<name>A0AAX2LTJ0_VIBFL</name>
<reference evidence="2 3" key="1">
    <citation type="submission" date="2018-06" db="EMBL/GenBank/DDBJ databases">
        <authorList>
            <consortium name="Pathogen Informatics"/>
            <person name="Doyle S."/>
        </authorList>
    </citation>
    <scope>NUCLEOTIDE SEQUENCE [LARGE SCALE GENOMIC DNA]</scope>
    <source>
        <strain evidence="2 3">NCTC11327</strain>
    </source>
</reference>
<protein>
    <submittedName>
        <fullName evidence="2">Uncharacterized protein</fullName>
    </submittedName>
</protein>
<dbReference type="EMBL" id="UHIP01000002">
    <property type="protein sequence ID" value="SUQ26174.1"/>
    <property type="molecule type" value="Genomic_DNA"/>
</dbReference>
<feature type="chain" id="PRO_5043578693" evidence="1">
    <location>
        <begin position="24"/>
        <end position="57"/>
    </location>
</feature>
<evidence type="ECO:0000256" key="1">
    <source>
        <dbReference type="SAM" id="SignalP"/>
    </source>
</evidence>
<proteinExistence type="predicted"/>
<dbReference type="AlphaFoldDB" id="A0AAX2LTJ0"/>
<feature type="signal peptide" evidence="1">
    <location>
        <begin position="1"/>
        <end position="23"/>
    </location>
</feature>
<dbReference type="Proteomes" id="UP000254626">
    <property type="component" value="Unassembled WGS sequence"/>
</dbReference>
<sequence length="57" mass="6150">MFTKILMLATCLSFSFFSGSVLSEDRAGNSATGPIVMCELPDGTTKQLPIVICQHNK</sequence>
<comment type="caution">
    <text evidence="2">The sequence shown here is derived from an EMBL/GenBank/DDBJ whole genome shotgun (WGS) entry which is preliminary data.</text>
</comment>
<accession>A0AAX2LTJ0</accession>
<keyword evidence="1" id="KW-0732">Signal</keyword>
<gene>
    <name evidence="2" type="ORF">NCTC11327_03034</name>
</gene>
<evidence type="ECO:0000313" key="2">
    <source>
        <dbReference type="EMBL" id="SUQ26174.1"/>
    </source>
</evidence>
<organism evidence="2 3">
    <name type="scientific">Vibrio fluvialis</name>
    <dbReference type="NCBI Taxonomy" id="676"/>
    <lineage>
        <taxon>Bacteria</taxon>
        <taxon>Pseudomonadati</taxon>
        <taxon>Pseudomonadota</taxon>
        <taxon>Gammaproteobacteria</taxon>
        <taxon>Vibrionales</taxon>
        <taxon>Vibrionaceae</taxon>
        <taxon>Vibrio</taxon>
    </lineage>
</organism>